<dbReference type="RefSeq" id="WP_359655357.1">
    <property type="nucleotide sequence ID" value="NZ_JBEXZP010000082.1"/>
</dbReference>
<proteinExistence type="predicted"/>
<dbReference type="Proteomes" id="UP001550378">
    <property type="component" value="Unassembled WGS sequence"/>
</dbReference>
<accession>A0ABV2WC56</accession>
<organism evidence="1 2">
    <name type="scientific">Streptomyces lavendulocolor</name>
    <dbReference type="NCBI Taxonomy" id="67316"/>
    <lineage>
        <taxon>Bacteria</taxon>
        <taxon>Bacillati</taxon>
        <taxon>Actinomycetota</taxon>
        <taxon>Actinomycetes</taxon>
        <taxon>Kitasatosporales</taxon>
        <taxon>Streptomycetaceae</taxon>
        <taxon>Streptomyces</taxon>
    </lineage>
</organism>
<evidence type="ECO:0000313" key="1">
    <source>
        <dbReference type="EMBL" id="MEU0710912.1"/>
    </source>
</evidence>
<comment type="caution">
    <text evidence="1">The sequence shown here is derived from an EMBL/GenBank/DDBJ whole genome shotgun (WGS) entry which is preliminary data.</text>
</comment>
<sequence>MSYPTLFTTAGVKAFAEAVDAERQRQLAKWGDQRHRDGTRASNREWADEARAACQHAADEDALSWAAILYEEFTEVLAEEDPAKLRAELVQVAAVCAAWISDLDRRPTDEAGEPR</sequence>
<dbReference type="EMBL" id="JBEXZR010000029">
    <property type="protein sequence ID" value="MEU0710912.1"/>
    <property type="molecule type" value="Genomic_DNA"/>
</dbReference>
<keyword evidence="2" id="KW-1185">Reference proteome</keyword>
<evidence type="ECO:0000313" key="2">
    <source>
        <dbReference type="Proteomes" id="UP001550378"/>
    </source>
</evidence>
<name>A0ABV2WC56_9ACTN</name>
<gene>
    <name evidence="1" type="ORF">ABZ508_26475</name>
</gene>
<protein>
    <submittedName>
        <fullName evidence="1">Uncharacterized protein</fullName>
    </submittedName>
</protein>
<reference evidence="1 2" key="1">
    <citation type="submission" date="2024-06" db="EMBL/GenBank/DDBJ databases">
        <title>The Natural Products Discovery Center: Release of the First 8490 Sequenced Strains for Exploring Actinobacteria Biosynthetic Diversity.</title>
        <authorList>
            <person name="Kalkreuter E."/>
            <person name="Kautsar S.A."/>
            <person name="Yang D."/>
            <person name="Bader C.D."/>
            <person name="Teijaro C.N."/>
            <person name="Fluegel L."/>
            <person name="Davis C.M."/>
            <person name="Simpson J.R."/>
            <person name="Lauterbach L."/>
            <person name="Steele A.D."/>
            <person name="Gui C."/>
            <person name="Meng S."/>
            <person name="Li G."/>
            <person name="Viehrig K."/>
            <person name="Ye F."/>
            <person name="Su P."/>
            <person name="Kiefer A.F."/>
            <person name="Nichols A."/>
            <person name="Cepeda A.J."/>
            <person name="Yan W."/>
            <person name="Fan B."/>
            <person name="Jiang Y."/>
            <person name="Adhikari A."/>
            <person name="Zheng C.-J."/>
            <person name="Schuster L."/>
            <person name="Cowan T.M."/>
            <person name="Smanski M.J."/>
            <person name="Chevrette M.G."/>
            <person name="De Carvalho L.P.S."/>
            <person name="Shen B."/>
        </authorList>
    </citation>
    <scope>NUCLEOTIDE SEQUENCE [LARGE SCALE GENOMIC DNA]</scope>
    <source>
        <strain evidence="1 2">NPDC006337</strain>
    </source>
</reference>